<evidence type="ECO:0000256" key="3">
    <source>
        <dbReference type="ARBA" id="ARBA00022827"/>
    </source>
</evidence>
<dbReference type="PANTHER" id="PTHR10961:SF46">
    <property type="entry name" value="PEROXISOMAL SARCOSINE OXIDASE"/>
    <property type="match status" value="1"/>
</dbReference>
<proteinExistence type="predicted"/>
<dbReference type="Proteomes" id="UP001302349">
    <property type="component" value="Chromosome"/>
</dbReference>
<reference evidence="7 8" key="1">
    <citation type="journal article" date="2023" name="Microbiol. Resour. Announc.">
        <title>Complete Genome Sequence of Imperialibacter roseus strain P4T.</title>
        <authorList>
            <person name="Tizabi D.R."/>
            <person name="Bachvaroff T."/>
            <person name="Hill R.T."/>
        </authorList>
    </citation>
    <scope>NUCLEOTIDE SEQUENCE [LARGE SCALE GENOMIC DNA]</scope>
    <source>
        <strain evidence="7 8">P4T</strain>
    </source>
</reference>
<feature type="domain" description="FAD dependent oxidoreductase" evidence="6">
    <location>
        <begin position="33"/>
        <end position="385"/>
    </location>
</feature>
<dbReference type="InterPro" id="IPR045170">
    <property type="entry name" value="MTOX"/>
</dbReference>
<dbReference type="RefSeq" id="WP_317489217.1">
    <property type="nucleotide sequence ID" value="NZ_CP136051.1"/>
</dbReference>
<name>A0ABZ0IN76_9BACT</name>
<dbReference type="Gene3D" id="3.50.50.60">
    <property type="entry name" value="FAD/NAD(P)-binding domain"/>
    <property type="match status" value="1"/>
</dbReference>
<dbReference type="Gene3D" id="3.30.9.10">
    <property type="entry name" value="D-Amino Acid Oxidase, subunit A, domain 2"/>
    <property type="match status" value="1"/>
</dbReference>
<dbReference type="SUPFAM" id="SSF51905">
    <property type="entry name" value="FAD/NAD(P)-binding domain"/>
    <property type="match status" value="1"/>
</dbReference>
<keyword evidence="8" id="KW-1185">Reference proteome</keyword>
<gene>
    <name evidence="7" type="ORF">RT717_25820</name>
</gene>
<evidence type="ECO:0000256" key="1">
    <source>
        <dbReference type="ARBA" id="ARBA00001974"/>
    </source>
</evidence>
<organism evidence="7 8">
    <name type="scientific">Imperialibacter roseus</name>
    <dbReference type="NCBI Taxonomy" id="1324217"/>
    <lineage>
        <taxon>Bacteria</taxon>
        <taxon>Pseudomonadati</taxon>
        <taxon>Bacteroidota</taxon>
        <taxon>Cytophagia</taxon>
        <taxon>Cytophagales</taxon>
        <taxon>Flammeovirgaceae</taxon>
        <taxon>Imperialibacter</taxon>
    </lineage>
</organism>
<keyword evidence="2" id="KW-0285">Flavoprotein</keyword>
<evidence type="ECO:0000256" key="2">
    <source>
        <dbReference type="ARBA" id="ARBA00022630"/>
    </source>
</evidence>
<keyword evidence="4" id="KW-0560">Oxidoreductase</keyword>
<dbReference type="InterPro" id="IPR036188">
    <property type="entry name" value="FAD/NAD-bd_sf"/>
</dbReference>
<dbReference type="SUPFAM" id="SSF54373">
    <property type="entry name" value="FAD-linked reductases, C-terminal domain"/>
    <property type="match status" value="1"/>
</dbReference>
<accession>A0ABZ0IN76</accession>
<dbReference type="EMBL" id="CP136051">
    <property type="protein sequence ID" value="WOK06497.1"/>
    <property type="molecule type" value="Genomic_DNA"/>
</dbReference>
<evidence type="ECO:0000256" key="5">
    <source>
        <dbReference type="SAM" id="MobiDB-lite"/>
    </source>
</evidence>
<evidence type="ECO:0000313" key="7">
    <source>
        <dbReference type="EMBL" id="WOK06497.1"/>
    </source>
</evidence>
<comment type="cofactor">
    <cofactor evidence="1">
        <name>FAD</name>
        <dbReference type="ChEBI" id="CHEBI:57692"/>
    </cofactor>
</comment>
<evidence type="ECO:0000256" key="4">
    <source>
        <dbReference type="ARBA" id="ARBA00023002"/>
    </source>
</evidence>
<evidence type="ECO:0000259" key="6">
    <source>
        <dbReference type="Pfam" id="PF01266"/>
    </source>
</evidence>
<protein>
    <submittedName>
        <fullName evidence="7">FAD-dependent oxidoreductase</fullName>
    </submittedName>
</protein>
<feature type="region of interest" description="Disordered" evidence="5">
    <location>
        <begin position="296"/>
        <end position="315"/>
    </location>
</feature>
<dbReference type="Pfam" id="PF01266">
    <property type="entry name" value="DAO"/>
    <property type="match status" value="1"/>
</dbReference>
<sequence length="409" mass="44545">MAWKNMSTIAPRYAEADNVADVFKPALPLSTRITVAGAGAFGGWTALNLLGLGYKVTLFDPWGAGNSLSSSGGETRLMRSVYGSNSFYTKLANDSYDMWLETEAWEGRKLLQTTGNLWMVGENDNEMRSAVAQMDGLNLPYKIFKASEVPDRFSYINCSDLSHLILEEKAGVLKARESCQAVLEKFVSEGGQYVAEALKPGVVKNGKIGTCETSSGDRHETDIYLFAVGPWLKSLFPEVLGQNLAVTRQEVHYFGLPAAKASFFEANLPSWIDMSHDGGFYGIPGGFQRGFKVASDKRGREIDPTTQSRMPEQPEVERARDYVHHRFPGLGSLPLAESRVCQYTNTPDGSFILDTHPEASNVWLLGGGSGHGFKHGPGLGKMAASIIVGQQGLPTLLSLSRFKSSGLIV</sequence>
<keyword evidence="3" id="KW-0274">FAD</keyword>
<evidence type="ECO:0000313" key="8">
    <source>
        <dbReference type="Proteomes" id="UP001302349"/>
    </source>
</evidence>
<dbReference type="PANTHER" id="PTHR10961">
    <property type="entry name" value="PEROXISOMAL SARCOSINE OXIDASE"/>
    <property type="match status" value="1"/>
</dbReference>
<dbReference type="InterPro" id="IPR006076">
    <property type="entry name" value="FAD-dep_OxRdtase"/>
</dbReference>